<dbReference type="Proteomes" id="UP000441717">
    <property type="component" value="Unassembled WGS sequence"/>
</dbReference>
<evidence type="ECO:0000256" key="4">
    <source>
        <dbReference type="ARBA" id="ARBA00022490"/>
    </source>
</evidence>
<evidence type="ECO:0000256" key="7">
    <source>
        <dbReference type="ARBA" id="ARBA00022705"/>
    </source>
</evidence>
<accession>A0A6N7INC8</accession>
<keyword evidence="5 15" id="KW-0808">Transferase</keyword>
<dbReference type="InterPro" id="IPR036775">
    <property type="entry name" value="DNA_pol_Y-fam_lit_finger_sf"/>
</dbReference>
<dbReference type="AlphaFoldDB" id="A0A6N7INC8"/>
<feature type="active site" evidence="15">
    <location>
        <position position="106"/>
    </location>
</feature>
<dbReference type="GO" id="GO:0003684">
    <property type="term" value="F:damaged DNA binding"/>
    <property type="evidence" value="ECO:0007669"/>
    <property type="project" value="InterPro"/>
</dbReference>
<name>A0A6N7INC8_9FIRM</name>
<dbReference type="Gene3D" id="3.40.1170.60">
    <property type="match status" value="1"/>
</dbReference>
<dbReference type="Gene3D" id="3.30.70.270">
    <property type="match status" value="1"/>
</dbReference>
<dbReference type="Pfam" id="PF00817">
    <property type="entry name" value="IMS"/>
    <property type="match status" value="1"/>
</dbReference>
<feature type="binding site" evidence="15">
    <location>
        <position position="9"/>
    </location>
    <ligand>
        <name>Mg(2+)</name>
        <dbReference type="ChEBI" id="CHEBI:18420"/>
    </ligand>
</feature>
<dbReference type="InterPro" id="IPR017961">
    <property type="entry name" value="DNA_pol_Y-fam_little_finger"/>
</dbReference>
<dbReference type="Pfam" id="PF11799">
    <property type="entry name" value="IMS_C"/>
    <property type="match status" value="1"/>
</dbReference>
<keyword evidence="13 15" id="KW-0234">DNA repair</keyword>
<evidence type="ECO:0000259" key="16">
    <source>
        <dbReference type="PROSITE" id="PS50173"/>
    </source>
</evidence>
<dbReference type="GO" id="GO:0003887">
    <property type="term" value="F:DNA-directed DNA polymerase activity"/>
    <property type="evidence" value="ECO:0007669"/>
    <property type="project" value="UniProtKB-UniRule"/>
</dbReference>
<keyword evidence="9 15" id="KW-0227">DNA damage</keyword>
<evidence type="ECO:0000313" key="18">
    <source>
        <dbReference type="Proteomes" id="UP000441717"/>
    </source>
</evidence>
<dbReference type="GO" id="GO:0006261">
    <property type="term" value="P:DNA-templated DNA replication"/>
    <property type="evidence" value="ECO:0007669"/>
    <property type="project" value="UniProtKB-UniRule"/>
</dbReference>
<dbReference type="RefSeq" id="WP_152945428.1">
    <property type="nucleotide sequence ID" value="NZ_WHYR01000008.1"/>
</dbReference>
<keyword evidence="3 15" id="KW-0515">Mutator protein</keyword>
<keyword evidence="7 15" id="KW-0235">DNA replication</keyword>
<evidence type="ECO:0000256" key="8">
    <source>
        <dbReference type="ARBA" id="ARBA00022723"/>
    </source>
</evidence>
<evidence type="ECO:0000256" key="11">
    <source>
        <dbReference type="ARBA" id="ARBA00022932"/>
    </source>
</evidence>
<dbReference type="GO" id="GO:0009432">
    <property type="term" value="P:SOS response"/>
    <property type="evidence" value="ECO:0007669"/>
    <property type="project" value="TreeGrafter"/>
</dbReference>
<sequence>MSRSILLADMNSFFASVHQALDPALRGKPVIVAGDPSRRHGVVLAASYEAKIKGVKTGLTVGEARVLCPEGVYIQPRHHLYVHFSSRILRIMRDFTPLVEPFSIDEAFMDVTGSVKLFGPPVDIARRLKERIRREVGVTCSVGIGPNKLLAKMAAGLQKPDGLTVLTHEDVPRRLWPLPVRELFGVGPRYQQHLRKLNIHTIGDLASFPVEILQKRFGFYGLLLWLCARGIDHSPVDPDSLNRVKSIGQQITLPRDYRGEEIRVVLLELADRVARRARAGGYAGRTVVLSLKDIHFHWLSRRKTLPLPTALAGDIYRAGVELLEENWPPSWPVRMVGLALAGLAAGVPEQLTLFGEREKRRRAEEACDAITGRYGEGSIFRAISLTGAGVFHLKNSPL</sequence>
<comment type="function">
    <text evidence="15">Poorly processive, error-prone DNA polymerase involved in untargeted mutagenesis. Copies undamaged DNA at stalled replication forks, which arise in vivo from mismatched or misaligned primer ends. These misaligned primers can be extended by PolIV. Exhibits no 3'-5' exonuclease (proofreading) activity. May be involved in translesional synthesis, in conjunction with the beta clamp from PolIII.</text>
</comment>
<gene>
    <name evidence="15 17" type="primary">dinB</name>
    <name evidence="17" type="ORF">GFC01_04325</name>
</gene>
<evidence type="ECO:0000256" key="5">
    <source>
        <dbReference type="ARBA" id="ARBA00022679"/>
    </source>
</evidence>
<dbReference type="InterPro" id="IPR050116">
    <property type="entry name" value="DNA_polymerase-Y"/>
</dbReference>
<dbReference type="GO" id="GO:0005829">
    <property type="term" value="C:cytosol"/>
    <property type="evidence" value="ECO:0007669"/>
    <property type="project" value="TreeGrafter"/>
</dbReference>
<evidence type="ECO:0000256" key="13">
    <source>
        <dbReference type="ARBA" id="ARBA00023204"/>
    </source>
</evidence>
<dbReference type="Gene3D" id="3.30.1490.100">
    <property type="entry name" value="DNA polymerase, Y-family, little finger domain"/>
    <property type="match status" value="1"/>
</dbReference>
<evidence type="ECO:0000256" key="15">
    <source>
        <dbReference type="HAMAP-Rule" id="MF_01113"/>
    </source>
</evidence>
<keyword evidence="11 15" id="KW-0239">DNA-directed DNA polymerase</keyword>
<keyword evidence="10 15" id="KW-0460">Magnesium</keyword>
<evidence type="ECO:0000256" key="14">
    <source>
        <dbReference type="ARBA" id="ARBA00049244"/>
    </source>
</evidence>
<comment type="catalytic activity">
    <reaction evidence="14 15">
        <text>DNA(n) + a 2'-deoxyribonucleoside 5'-triphosphate = DNA(n+1) + diphosphate</text>
        <dbReference type="Rhea" id="RHEA:22508"/>
        <dbReference type="Rhea" id="RHEA-COMP:17339"/>
        <dbReference type="Rhea" id="RHEA-COMP:17340"/>
        <dbReference type="ChEBI" id="CHEBI:33019"/>
        <dbReference type="ChEBI" id="CHEBI:61560"/>
        <dbReference type="ChEBI" id="CHEBI:173112"/>
        <dbReference type="EC" id="2.7.7.7"/>
    </reaction>
</comment>
<dbReference type="PANTHER" id="PTHR11076:SF33">
    <property type="entry name" value="DNA POLYMERASE KAPPA"/>
    <property type="match status" value="1"/>
</dbReference>
<dbReference type="SUPFAM" id="SSF100879">
    <property type="entry name" value="Lesion bypass DNA polymerase (Y-family), little finger domain"/>
    <property type="match status" value="1"/>
</dbReference>
<dbReference type="Gene3D" id="1.10.150.20">
    <property type="entry name" value="5' to 3' exonuclease, C-terminal subdomain"/>
    <property type="match status" value="1"/>
</dbReference>
<evidence type="ECO:0000256" key="3">
    <source>
        <dbReference type="ARBA" id="ARBA00022457"/>
    </source>
</evidence>
<dbReference type="Pfam" id="PF21999">
    <property type="entry name" value="IMS_HHH_1"/>
    <property type="match status" value="1"/>
</dbReference>
<dbReference type="InterPro" id="IPR043502">
    <property type="entry name" value="DNA/RNA_pol_sf"/>
</dbReference>
<keyword evidence="18" id="KW-1185">Reference proteome</keyword>
<dbReference type="SUPFAM" id="SSF56672">
    <property type="entry name" value="DNA/RNA polymerases"/>
    <property type="match status" value="1"/>
</dbReference>
<evidence type="ECO:0000256" key="2">
    <source>
        <dbReference type="ARBA" id="ARBA00010945"/>
    </source>
</evidence>
<dbReference type="HAMAP" id="MF_01113">
    <property type="entry name" value="DNApol_IV"/>
    <property type="match status" value="1"/>
</dbReference>
<reference evidence="17 18" key="1">
    <citation type="submission" date="2019-10" db="EMBL/GenBank/DDBJ databases">
        <title>Comparative genomics of sulfur disproportionating microorganisms.</title>
        <authorList>
            <person name="Ward L.M."/>
            <person name="Bertran E."/>
            <person name="Johnston D."/>
        </authorList>
    </citation>
    <scope>NUCLEOTIDE SEQUENCE [LARGE SCALE GENOMIC DNA]</scope>
    <source>
        <strain evidence="17 18">DSM 14055</strain>
    </source>
</reference>
<dbReference type="InterPro" id="IPR001126">
    <property type="entry name" value="UmuC"/>
</dbReference>
<evidence type="ECO:0000256" key="10">
    <source>
        <dbReference type="ARBA" id="ARBA00022842"/>
    </source>
</evidence>
<evidence type="ECO:0000256" key="12">
    <source>
        <dbReference type="ARBA" id="ARBA00023125"/>
    </source>
</evidence>
<dbReference type="GO" id="GO:0006281">
    <property type="term" value="P:DNA repair"/>
    <property type="evidence" value="ECO:0007669"/>
    <property type="project" value="UniProtKB-UniRule"/>
</dbReference>
<proteinExistence type="inferred from homology"/>
<comment type="cofactor">
    <cofactor evidence="15">
        <name>Mg(2+)</name>
        <dbReference type="ChEBI" id="CHEBI:18420"/>
    </cofactor>
    <text evidence="15">Binds 2 magnesium ions per subunit.</text>
</comment>
<dbReference type="InterPro" id="IPR053848">
    <property type="entry name" value="IMS_HHH_1"/>
</dbReference>
<dbReference type="CDD" id="cd03586">
    <property type="entry name" value="PolY_Pol_IV_kappa"/>
    <property type="match status" value="1"/>
</dbReference>
<evidence type="ECO:0000256" key="6">
    <source>
        <dbReference type="ARBA" id="ARBA00022695"/>
    </source>
</evidence>
<keyword evidence="4 15" id="KW-0963">Cytoplasm</keyword>
<comment type="caution">
    <text evidence="17">The sequence shown here is derived from an EMBL/GenBank/DDBJ whole genome shotgun (WGS) entry which is preliminary data.</text>
</comment>
<feature type="domain" description="UmuC" evidence="16">
    <location>
        <begin position="5"/>
        <end position="187"/>
    </location>
</feature>
<dbReference type="PANTHER" id="PTHR11076">
    <property type="entry name" value="DNA REPAIR POLYMERASE UMUC / TRANSFERASE FAMILY MEMBER"/>
    <property type="match status" value="1"/>
</dbReference>
<dbReference type="PROSITE" id="PS50173">
    <property type="entry name" value="UMUC"/>
    <property type="match status" value="1"/>
</dbReference>
<dbReference type="InterPro" id="IPR043128">
    <property type="entry name" value="Rev_trsase/Diguanyl_cyclase"/>
</dbReference>
<comment type="similarity">
    <text evidence="2 15">Belongs to the DNA polymerase type-Y family.</text>
</comment>
<dbReference type="OrthoDB" id="9808813at2"/>
<dbReference type="EMBL" id="WHYR01000008">
    <property type="protein sequence ID" value="MQL51502.1"/>
    <property type="molecule type" value="Genomic_DNA"/>
</dbReference>
<dbReference type="InterPro" id="IPR022880">
    <property type="entry name" value="DNApol_IV"/>
</dbReference>
<dbReference type="NCBIfam" id="NF002848">
    <property type="entry name" value="PRK03103.1"/>
    <property type="match status" value="1"/>
</dbReference>
<comment type="subunit">
    <text evidence="15">Monomer.</text>
</comment>
<feature type="binding site" evidence="15">
    <location>
        <position position="105"/>
    </location>
    <ligand>
        <name>Mg(2+)</name>
        <dbReference type="ChEBI" id="CHEBI:18420"/>
    </ligand>
</feature>
<evidence type="ECO:0000256" key="9">
    <source>
        <dbReference type="ARBA" id="ARBA00022763"/>
    </source>
</evidence>
<evidence type="ECO:0000256" key="1">
    <source>
        <dbReference type="ARBA" id="ARBA00004496"/>
    </source>
</evidence>
<dbReference type="GO" id="GO:0042276">
    <property type="term" value="P:error-prone translesion synthesis"/>
    <property type="evidence" value="ECO:0007669"/>
    <property type="project" value="TreeGrafter"/>
</dbReference>
<feature type="site" description="Substrate discrimination" evidence="15">
    <location>
        <position position="14"/>
    </location>
</feature>
<keyword evidence="12 15" id="KW-0238">DNA-binding</keyword>
<organism evidence="17 18">
    <name type="scientific">Desulfofundulus thermobenzoicus</name>
    <dbReference type="NCBI Taxonomy" id="29376"/>
    <lineage>
        <taxon>Bacteria</taxon>
        <taxon>Bacillati</taxon>
        <taxon>Bacillota</taxon>
        <taxon>Clostridia</taxon>
        <taxon>Eubacteriales</taxon>
        <taxon>Peptococcaceae</taxon>
        <taxon>Desulfofundulus</taxon>
    </lineage>
</organism>
<comment type="subcellular location">
    <subcellularLocation>
        <location evidence="1 15">Cytoplasm</location>
    </subcellularLocation>
</comment>
<dbReference type="NCBIfam" id="NF002677">
    <property type="entry name" value="PRK02406.1"/>
    <property type="match status" value="1"/>
</dbReference>
<protein>
    <recommendedName>
        <fullName evidence="15">DNA polymerase IV</fullName>
        <shortName evidence="15">Pol IV</shortName>
        <ecNumber evidence="15">2.7.7.7</ecNumber>
    </recommendedName>
</protein>
<dbReference type="EC" id="2.7.7.7" evidence="15"/>
<evidence type="ECO:0000313" key="17">
    <source>
        <dbReference type="EMBL" id="MQL51502.1"/>
    </source>
</evidence>
<keyword evidence="6 15" id="KW-0548">Nucleotidyltransferase</keyword>
<dbReference type="GO" id="GO:0000287">
    <property type="term" value="F:magnesium ion binding"/>
    <property type="evidence" value="ECO:0007669"/>
    <property type="project" value="UniProtKB-UniRule"/>
</dbReference>
<keyword evidence="8 15" id="KW-0479">Metal-binding</keyword>